<dbReference type="InterPro" id="IPR019282">
    <property type="entry name" value="Glycoamylase-like_cons_dom"/>
</dbReference>
<dbReference type="OrthoDB" id="5937621at2"/>
<dbReference type="EMBL" id="MQWD01000001">
    <property type="protein sequence ID" value="PAP78262.1"/>
    <property type="molecule type" value="Genomic_DNA"/>
</dbReference>
<dbReference type="InterPro" id="IPR016883">
    <property type="entry name" value="UCP028431"/>
</dbReference>
<evidence type="ECO:0000313" key="2">
    <source>
        <dbReference type="EMBL" id="PAP78262.1"/>
    </source>
</evidence>
<dbReference type="AlphaFoldDB" id="A0A271J425"/>
<dbReference type="Proteomes" id="UP000216339">
    <property type="component" value="Unassembled WGS sequence"/>
</dbReference>
<comment type="caution">
    <text evidence="2">The sequence shown here is derived from an EMBL/GenBank/DDBJ whole genome shotgun (WGS) entry which is preliminary data.</text>
</comment>
<organism evidence="2 3">
    <name type="scientific">Rubrivirga marina</name>
    <dbReference type="NCBI Taxonomy" id="1196024"/>
    <lineage>
        <taxon>Bacteria</taxon>
        <taxon>Pseudomonadati</taxon>
        <taxon>Rhodothermota</taxon>
        <taxon>Rhodothermia</taxon>
        <taxon>Rhodothermales</taxon>
        <taxon>Rubricoccaceae</taxon>
        <taxon>Rubrivirga</taxon>
    </lineage>
</organism>
<sequence length="440" mass="48346">MADPTPPSTDALLDAVHRAAFDYFARTTNWANGLVVDNTSAGSPASIAAVGFGLAALPVAVERGWVPRAAARGVALATVRFFRDAPQDGATDGVGHRGFFYHFLDMEEGRRFRGCELSTIDTALLVAGVLCAAAYFDADDPAEAEVRDGAHRIYERVDWDWARDGGETVTMGWTPETGFLRYRWEGYTEALLLYALAAGSPTHPVPRRAFEASTRPYRWKRIYGHDFLYAGPLFIHQFSHLWIDFRGVQDEAMRRRSADLGEPMDYFENSRRATLVQREYAIRNPRGFVGYGPTAWGITASDGPGDAVVTIDGEERRFWGYRARGVPFGPDDGTLAPWAALASLPFAPDVVLECLDELAATHGGTGDTFGFEAAYNPTFPNGDATLGWVCEHYFALDQGPIVLAVENHKTELVWDLMKRCGPVADGLRACGFRGGWLDTA</sequence>
<proteinExistence type="predicted"/>
<gene>
    <name evidence="2" type="ORF">BSZ37_18440</name>
</gene>
<dbReference type="Pfam" id="PF10091">
    <property type="entry name" value="Glycoamylase"/>
    <property type="match status" value="1"/>
</dbReference>
<feature type="domain" description="Glycoamylase-like" evidence="1">
    <location>
        <begin position="182"/>
        <end position="420"/>
    </location>
</feature>
<evidence type="ECO:0000259" key="1">
    <source>
        <dbReference type="Pfam" id="PF10091"/>
    </source>
</evidence>
<evidence type="ECO:0000313" key="3">
    <source>
        <dbReference type="Proteomes" id="UP000216339"/>
    </source>
</evidence>
<keyword evidence="3" id="KW-1185">Reference proteome</keyword>
<reference evidence="2 3" key="1">
    <citation type="submission" date="2016-11" db="EMBL/GenBank/DDBJ databases">
        <title>Study of marine rhodopsin-containing bacteria.</title>
        <authorList>
            <person name="Yoshizawa S."/>
            <person name="Kumagai Y."/>
            <person name="Kogure K."/>
        </authorList>
    </citation>
    <scope>NUCLEOTIDE SEQUENCE [LARGE SCALE GENOMIC DNA]</scope>
    <source>
        <strain evidence="2 3">SAORIC-28</strain>
    </source>
</reference>
<accession>A0A271J425</accession>
<protein>
    <recommendedName>
        <fullName evidence="1">Glycoamylase-like domain-containing protein</fullName>
    </recommendedName>
</protein>
<dbReference type="PIRSF" id="PIRSF028431">
    <property type="entry name" value="UCP028431"/>
    <property type="match status" value="1"/>
</dbReference>
<dbReference type="Gene3D" id="1.50.10.140">
    <property type="match status" value="1"/>
</dbReference>
<dbReference type="RefSeq" id="WP_095511948.1">
    <property type="nucleotide sequence ID" value="NZ_MQWD01000001.1"/>
</dbReference>
<name>A0A271J425_9BACT</name>